<dbReference type="SMART" id="SM00342">
    <property type="entry name" value="HTH_ARAC"/>
    <property type="match status" value="1"/>
</dbReference>
<dbReference type="GO" id="GO:0003700">
    <property type="term" value="F:DNA-binding transcription factor activity"/>
    <property type="evidence" value="ECO:0007669"/>
    <property type="project" value="InterPro"/>
</dbReference>
<dbReference type="InterPro" id="IPR020449">
    <property type="entry name" value="Tscrpt_reg_AraC-type_HTH"/>
</dbReference>
<dbReference type="Pfam" id="PF02311">
    <property type="entry name" value="AraC_binding"/>
    <property type="match status" value="1"/>
</dbReference>
<reference evidence="6" key="1">
    <citation type="journal article" date="2016" name="Front. Microbiol.">
        <title>Complete Genome Sequence of Clostridium estertheticum DSM 8809, a Microbe Identified in Spoiled Vacuum Packed Beef.</title>
        <authorList>
            <person name="Yu Z."/>
            <person name="Gunn L."/>
            <person name="Brennan E."/>
            <person name="Reid R."/>
            <person name="Wall P.G."/>
            <person name="Gaora O.P."/>
            <person name="Hurley D."/>
            <person name="Bolton D."/>
            <person name="Fanning S."/>
        </authorList>
    </citation>
    <scope>NUCLEOTIDE SEQUENCE [LARGE SCALE GENOMIC DNA]</scope>
    <source>
        <strain evidence="6">DSM 8809</strain>
    </source>
</reference>
<dbReference type="Proteomes" id="UP000182569">
    <property type="component" value="Chromosome"/>
</dbReference>
<accession>A0A1J0GFR8</accession>
<dbReference type="InterPro" id="IPR018062">
    <property type="entry name" value="HTH_AraC-typ_CS"/>
</dbReference>
<dbReference type="Gene3D" id="1.10.10.60">
    <property type="entry name" value="Homeodomain-like"/>
    <property type="match status" value="2"/>
</dbReference>
<keyword evidence="6" id="KW-1185">Reference proteome</keyword>
<evidence type="ECO:0000313" key="6">
    <source>
        <dbReference type="Proteomes" id="UP000182569"/>
    </source>
</evidence>
<dbReference type="InterPro" id="IPR003313">
    <property type="entry name" value="AraC-bd"/>
</dbReference>
<dbReference type="InterPro" id="IPR009057">
    <property type="entry name" value="Homeodomain-like_sf"/>
</dbReference>
<dbReference type="KEGG" id="ceu:A7L45_08665"/>
<dbReference type="InterPro" id="IPR018060">
    <property type="entry name" value="HTH_AraC"/>
</dbReference>
<keyword evidence="2" id="KW-0238">DNA-binding</keyword>
<keyword evidence="1" id="KW-0805">Transcription regulation</keyword>
<dbReference type="InterPro" id="IPR037923">
    <property type="entry name" value="HTH-like"/>
</dbReference>
<gene>
    <name evidence="5" type="ORF">A7L45_08665</name>
</gene>
<dbReference type="PROSITE" id="PS00041">
    <property type="entry name" value="HTH_ARAC_FAMILY_1"/>
    <property type="match status" value="1"/>
</dbReference>
<dbReference type="PANTHER" id="PTHR43280">
    <property type="entry name" value="ARAC-FAMILY TRANSCRIPTIONAL REGULATOR"/>
    <property type="match status" value="1"/>
</dbReference>
<evidence type="ECO:0000256" key="1">
    <source>
        <dbReference type="ARBA" id="ARBA00023015"/>
    </source>
</evidence>
<dbReference type="PROSITE" id="PS01124">
    <property type="entry name" value="HTH_ARAC_FAMILY_2"/>
    <property type="match status" value="1"/>
</dbReference>
<dbReference type="AlphaFoldDB" id="A0A1J0GFR8"/>
<dbReference type="EMBL" id="CP015756">
    <property type="protein sequence ID" value="APC40135.1"/>
    <property type="molecule type" value="Genomic_DNA"/>
</dbReference>
<evidence type="ECO:0000256" key="2">
    <source>
        <dbReference type="ARBA" id="ARBA00023125"/>
    </source>
</evidence>
<keyword evidence="3" id="KW-0804">Transcription</keyword>
<protein>
    <submittedName>
        <fullName evidence="5">AraC family transcriptional regulator</fullName>
    </submittedName>
</protein>
<dbReference type="RefSeq" id="WP_071612426.1">
    <property type="nucleotide sequence ID" value="NZ_CP015756.1"/>
</dbReference>
<evidence type="ECO:0000259" key="4">
    <source>
        <dbReference type="PROSITE" id="PS01124"/>
    </source>
</evidence>
<dbReference type="OrthoDB" id="1410840at2"/>
<sequence>MKYYEFSLVKPLKYNLTGKFQAPSPEWLHFTRYMQDYELIIVTEGVAYLQVEHQLYSIGKGEFLIFPPSAKQAGYKKSSCSFYWLHFAYENPVSIILLEEFPFELPEDKIYIPTHGKVENLEKIIVIMKHLQDSVRSYHNSIQNNYVCTTILCEISSQFLAKKNQENSSLKRKQFFNDIQDYIKWNRTNAIKVSEIAEHFGYNKRYISSLFSTIANVSLKQYIMQEKIELAKYLLCDTNDNVSEIAYQLGYNDSHNFMKGFKKLVGLTPTQYRNAYATRLLFYE</sequence>
<dbReference type="SUPFAM" id="SSF46689">
    <property type="entry name" value="Homeodomain-like"/>
    <property type="match status" value="2"/>
</dbReference>
<organism evidence="5 6">
    <name type="scientific">Clostridium estertheticum subsp. estertheticum</name>
    <dbReference type="NCBI Taxonomy" id="1552"/>
    <lineage>
        <taxon>Bacteria</taxon>
        <taxon>Bacillati</taxon>
        <taxon>Bacillota</taxon>
        <taxon>Clostridia</taxon>
        <taxon>Eubacteriales</taxon>
        <taxon>Clostridiaceae</taxon>
        <taxon>Clostridium</taxon>
    </lineage>
</organism>
<dbReference type="GO" id="GO:0043565">
    <property type="term" value="F:sequence-specific DNA binding"/>
    <property type="evidence" value="ECO:0007669"/>
    <property type="project" value="InterPro"/>
</dbReference>
<dbReference type="SUPFAM" id="SSF51215">
    <property type="entry name" value="Regulatory protein AraC"/>
    <property type="match status" value="1"/>
</dbReference>
<feature type="domain" description="HTH araC/xylS-type" evidence="4">
    <location>
        <begin position="177"/>
        <end position="275"/>
    </location>
</feature>
<evidence type="ECO:0000256" key="3">
    <source>
        <dbReference type="ARBA" id="ARBA00023163"/>
    </source>
</evidence>
<dbReference type="Pfam" id="PF12833">
    <property type="entry name" value="HTH_18"/>
    <property type="match status" value="1"/>
</dbReference>
<proteinExistence type="predicted"/>
<name>A0A1J0GFR8_9CLOT</name>
<dbReference type="PRINTS" id="PR00032">
    <property type="entry name" value="HTHARAC"/>
</dbReference>
<dbReference type="STRING" id="1552.A7L45_08665"/>
<dbReference type="PANTHER" id="PTHR43280:SF2">
    <property type="entry name" value="HTH-TYPE TRANSCRIPTIONAL REGULATOR EXSA"/>
    <property type="match status" value="1"/>
</dbReference>
<evidence type="ECO:0000313" key="5">
    <source>
        <dbReference type="EMBL" id="APC40135.1"/>
    </source>
</evidence>